<evidence type="ECO:0000256" key="1">
    <source>
        <dbReference type="ARBA" id="ARBA00022553"/>
    </source>
</evidence>
<dbReference type="GO" id="GO:0050869">
    <property type="term" value="P:negative regulation of B cell activation"/>
    <property type="evidence" value="ECO:0000318"/>
    <property type="project" value="GO_Central"/>
</dbReference>
<dbReference type="Ensembl" id="ENSXETT00000087236">
    <property type="protein sequence ID" value="ENSXETP00000099331"/>
    <property type="gene ID" value="ENSXETG00000034522"/>
</dbReference>
<reference evidence="4" key="1">
    <citation type="journal article" date="2010" name="Science">
        <title>The genome of the Western clawed frog Xenopus tropicalis.</title>
        <authorList>
            <person name="Hellsten U."/>
            <person name="Harland R.M."/>
            <person name="Gilchrist M.J."/>
            <person name="Hendrix D."/>
            <person name="Jurka J."/>
            <person name="Kapitonov V."/>
            <person name="Ovcharenko I."/>
            <person name="Putnam N.H."/>
            <person name="Shu S."/>
            <person name="Taher L."/>
            <person name="Blitz I.L."/>
            <person name="Blumberg B."/>
            <person name="Dichmann D.S."/>
            <person name="Dubchak I."/>
            <person name="Amaya E."/>
            <person name="Detter J.C."/>
            <person name="Fletcher R."/>
            <person name="Gerhard D.S."/>
            <person name="Goodstein D."/>
            <person name="Graves T."/>
            <person name="Grigoriev I.V."/>
            <person name="Grimwood J."/>
            <person name="Kawashima T."/>
            <person name="Lindquist E."/>
            <person name="Lucas S.M."/>
            <person name="Mead P.E."/>
            <person name="Mitros T."/>
            <person name="Ogino H."/>
            <person name="Ohta Y."/>
            <person name="Poliakov A.V."/>
            <person name="Pollet N."/>
            <person name="Robert J."/>
            <person name="Salamov A."/>
            <person name="Sater A.K."/>
            <person name="Schmutz J."/>
            <person name="Terry A."/>
            <person name="Vize P.D."/>
            <person name="Warren W.C."/>
            <person name="Wells D."/>
            <person name="Wills A."/>
            <person name="Wilson R.K."/>
            <person name="Zimmerman L.B."/>
            <person name="Zorn A.M."/>
            <person name="Grainger R."/>
            <person name="Grammer T."/>
            <person name="Khokha M.K."/>
            <person name="Richardson P.M."/>
            <person name="Rokhsar D.S."/>
        </authorList>
    </citation>
    <scope>NUCLEOTIDE SEQUENCE [LARGE SCALE GENOMIC DNA]</scope>
    <source>
        <strain evidence="4">Nigerian</strain>
    </source>
</reference>
<gene>
    <name evidence="4 6 7" type="primary">bank1</name>
</gene>
<keyword evidence="5" id="KW-1185">Reference proteome</keyword>
<dbReference type="PANTHER" id="PTHR16267:SF13">
    <property type="entry name" value="B-CELL SCAFFOLD PROTEIN WITH ANKYRIN REPEATS"/>
    <property type="match status" value="1"/>
</dbReference>
<dbReference type="InterPro" id="IPR035897">
    <property type="entry name" value="Toll_tir_struct_dom_sf"/>
</dbReference>
<dbReference type="OrthoDB" id="8192811at2759"/>
<dbReference type="CTD" id="55024"/>
<dbReference type="PANTHER" id="PTHR16267">
    <property type="entry name" value="BANK1/PIK3AP1 FAMILY MEMBER"/>
    <property type="match status" value="1"/>
</dbReference>
<accession>A0A6I8SZY7</accession>
<feature type="region of interest" description="Disordered" evidence="2">
    <location>
        <begin position="583"/>
        <end position="620"/>
    </location>
</feature>
<dbReference type="Pfam" id="PF18567">
    <property type="entry name" value="TIR_3"/>
    <property type="match status" value="1"/>
</dbReference>
<evidence type="ECO:0000313" key="4">
    <source>
        <dbReference type="Ensembl" id="ENSXETP00000099331"/>
    </source>
</evidence>
<dbReference type="Pfam" id="PF14545">
    <property type="entry name" value="DBB"/>
    <property type="match status" value="1"/>
</dbReference>
<reference evidence="4" key="2">
    <citation type="submission" date="2020-05" db="UniProtKB">
        <authorList>
            <consortium name="Ensembl"/>
        </authorList>
    </citation>
    <scope>IDENTIFICATION</scope>
</reference>
<feature type="region of interest" description="Disordered" evidence="2">
    <location>
        <begin position="675"/>
        <end position="702"/>
    </location>
</feature>
<dbReference type="InterPro" id="IPR017893">
    <property type="entry name" value="DBB_domain"/>
</dbReference>
<dbReference type="PROSITE" id="PS51376">
    <property type="entry name" value="DBB"/>
    <property type="match status" value="1"/>
</dbReference>
<dbReference type="AGR" id="Xenbase:XB-GENE-952296"/>
<feature type="domain" description="DBB" evidence="3">
    <location>
        <begin position="174"/>
        <end position="307"/>
    </location>
</feature>
<protein>
    <submittedName>
        <fullName evidence="4">B cell scaffold protein with ankyrin repeats 1</fullName>
    </submittedName>
    <submittedName>
        <fullName evidence="6">B-cell scaffold protein with ankyrin repeats</fullName>
    </submittedName>
</protein>
<dbReference type="GeneTree" id="ENSGT00390000008787"/>
<organism evidence="4">
    <name type="scientific">Xenopus tropicalis</name>
    <name type="common">Western clawed frog</name>
    <name type="synonym">Silurana tropicalis</name>
    <dbReference type="NCBI Taxonomy" id="8364"/>
    <lineage>
        <taxon>Eukaryota</taxon>
        <taxon>Metazoa</taxon>
        <taxon>Chordata</taxon>
        <taxon>Craniata</taxon>
        <taxon>Vertebrata</taxon>
        <taxon>Euteleostomi</taxon>
        <taxon>Amphibia</taxon>
        <taxon>Batrachia</taxon>
        <taxon>Anura</taxon>
        <taxon>Pipoidea</taxon>
        <taxon>Pipidae</taxon>
        <taxon>Xenopodinae</taxon>
        <taxon>Xenopus</taxon>
        <taxon>Silurana</taxon>
    </lineage>
</organism>
<proteinExistence type="predicted"/>
<dbReference type="GO" id="GO:0051898">
    <property type="term" value="P:negative regulation of phosphatidylinositol 3-kinase/protein kinase B signal transduction"/>
    <property type="evidence" value="ECO:0000318"/>
    <property type="project" value="GO_Central"/>
</dbReference>
<evidence type="ECO:0000313" key="7">
    <source>
        <dbReference type="Xenbase" id="XB-GENE-952296"/>
    </source>
</evidence>
<dbReference type="GO" id="GO:1990782">
    <property type="term" value="F:protein tyrosine kinase binding"/>
    <property type="evidence" value="ECO:0000318"/>
    <property type="project" value="GO_Central"/>
</dbReference>
<feature type="compositionally biased region" description="Acidic residues" evidence="2">
    <location>
        <begin position="606"/>
        <end position="618"/>
    </location>
</feature>
<dbReference type="Xenbase" id="XB-GENE-952296">
    <property type="gene designation" value="bank1"/>
</dbReference>
<dbReference type="KEGG" id="xtr:100486225"/>
<dbReference type="GO" id="GO:0042113">
    <property type="term" value="P:B cell activation"/>
    <property type="evidence" value="ECO:0000318"/>
    <property type="project" value="GO_Central"/>
</dbReference>
<dbReference type="SUPFAM" id="SSF48403">
    <property type="entry name" value="Ankyrin repeat"/>
    <property type="match status" value="1"/>
</dbReference>
<dbReference type="Bgee" id="ENSXETG00000034522">
    <property type="expression patterns" value="Expressed in liver"/>
</dbReference>
<dbReference type="Gene3D" id="3.40.50.10140">
    <property type="entry name" value="Toll/interleukin-1 receptor homology (TIR) domain"/>
    <property type="match status" value="1"/>
</dbReference>
<evidence type="ECO:0000313" key="5">
    <source>
        <dbReference type="Proteomes" id="UP000008143"/>
    </source>
</evidence>
<dbReference type="OMA" id="WQNEKSE"/>
<dbReference type="AlphaFoldDB" id="A0A6I8SZY7"/>
<sequence>MALTECQKDLLVIYETSAEDWAIYMKELLEPSLNVNGISLYNLDSESDECLYHCAFRCKLLLLTNVLLENLKESSTHFCELLQPSCNLIILLCGLETLDGFYELVPIDRNSQVLFTDQEPQDYISVVLCVVHEDDQDYRDTDIHCLLDSPMEDEDFKSRESTKKTNSTVPSALVLPQRIQCENPKEIVIVLTEEIPTTSKVEIEFCTENQLIRREATQWNEKVLSLKALEFPAGSVTVNVCCEDVIRASTEIEYYTLTGELELMLRKVVDPIAFICQAFNVYSIEDLDMVLMKSLRNRMSSCEFNLHEINQCTNANIEEIPTLLHCAAKFGLKEVTILLMECPGADRILNITNKYGEDPATIADKHGHREIKEIIHKLSQKVNAKASDPQERIELEQEDVYVDMVINAEAQHGEESIDDIMNENQNNVLEEGLSVQSMQDYKEEEEEESLFHFQEDSFSEELNVNDDYCFSFPAGCESGPFEKENEYKILQDQQGCQDKDDQVYLDDSAYEDLENKYKKDVHPQRSELAVENIYTSMQQSTISEESIMMYNESFAVTICSSESAPQTFQEAMNEENILNLTEEKEKQREQQGTFSPYSPLPPEPSFIEEEEEDDNDDDNVSHIAQGAEEECNEHASWCEQECEQREEETNDDNEEQYIAATDDSLYIIFEAASKSQREQKSFKWADPLPDKPPLHSDDNPSFIAEEKGEENNKEYAFSEHICELDEGGNDNAEPNITATTDDDLYIVFEPMNKEPQRRQQSPDLSLPAAEEYGLSSFAQASQSTDQNIWLDEYTDEMEYIYFEEDPYSLVYNDDESLYIELPMESTEEPKRERKSFIIHRAPAPAPRVDVPAIENEPSYISQVFKQKQEDRTIYGTGMPQGLQKKDEDKNVYGLPQRFQQREQEKKMCATVLPKNKDKQQANYEDYSISQQCVPSGQEELILLQEKVKCGVMSMDEALEKFQQWQNEKSELDRLQKEKLRQLRDSIIGDKIEDDRLYDKITIVHQPKVSDAHMKRSHGALDNSIYQTPFIPSTPHTAVKKDNYIPFKHHPK</sequence>
<reference evidence="6" key="3">
    <citation type="submission" date="2025-04" db="UniProtKB">
        <authorList>
            <consortium name="RefSeq"/>
        </authorList>
    </citation>
    <scope>IDENTIFICATION</scope>
    <source>
        <strain evidence="6">Nigerian</strain>
        <tissue evidence="6">Liver and blood</tissue>
    </source>
</reference>
<dbReference type="InterPro" id="IPR041340">
    <property type="entry name" value="PIK3AP1_TIR"/>
</dbReference>
<evidence type="ECO:0000256" key="2">
    <source>
        <dbReference type="SAM" id="MobiDB-lite"/>
    </source>
</evidence>
<dbReference type="Gene3D" id="1.25.40.20">
    <property type="entry name" value="Ankyrin repeat-containing domain"/>
    <property type="match status" value="1"/>
</dbReference>
<dbReference type="SMART" id="SM01282">
    <property type="entry name" value="DBB"/>
    <property type="match status" value="1"/>
</dbReference>
<dbReference type="InterPro" id="IPR036770">
    <property type="entry name" value="Ankyrin_rpt-contain_sf"/>
</dbReference>
<evidence type="ECO:0000313" key="6">
    <source>
        <dbReference type="RefSeq" id="XP_031758988.1"/>
    </source>
</evidence>
<dbReference type="GeneID" id="100486225"/>
<dbReference type="GO" id="GO:0005102">
    <property type="term" value="F:signaling receptor binding"/>
    <property type="evidence" value="ECO:0000318"/>
    <property type="project" value="GO_Central"/>
</dbReference>
<dbReference type="InterPro" id="IPR052446">
    <property type="entry name" value="B-cell_PI3K-Signaling_Adptrs"/>
</dbReference>
<name>A0A6I8SZY7_XENTR</name>
<keyword evidence="1" id="KW-0597">Phosphoprotein</keyword>
<dbReference type="RefSeq" id="XP_031758988.1">
    <property type="nucleotide sequence ID" value="XM_031903128.1"/>
</dbReference>
<dbReference type="Proteomes" id="UP000008143">
    <property type="component" value="Chromosome 1"/>
</dbReference>
<evidence type="ECO:0000259" key="3">
    <source>
        <dbReference type="PROSITE" id="PS51376"/>
    </source>
</evidence>